<evidence type="ECO:0000313" key="2">
    <source>
        <dbReference type="Proteomes" id="UP000247978"/>
    </source>
</evidence>
<comment type="caution">
    <text evidence="1">The sequence shown here is derived from an EMBL/GenBank/DDBJ whole genome shotgun (WGS) entry which is preliminary data.</text>
</comment>
<name>A0A2V3WD70_9BACI</name>
<dbReference type="Gene3D" id="3.30.1780.10">
    <property type="entry name" value="ornithine cyclodeaminase, domain 1"/>
    <property type="match status" value="1"/>
</dbReference>
<organism evidence="1 2">
    <name type="scientific">Pseudogracilibacillus auburnensis</name>
    <dbReference type="NCBI Taxonomy" id="1494959"/>
    <lineage>
        <taxon>Bacteria</taxon>
        <taxon>Bacillati</taxon>
        <taxon>Bacillota</taxon>
        <taxon>Bacilli</taxon>
        <taxon>Bacillales</taxon>
        <taxon>Bacillaceae</taxon>
        <taxon>Pseudogracilibacillus</taxon>
    </lineage>
</organism>
<sequence>MELVTNQMTDHENTEEIVFFKSVGAAYDDLAVSHGVYKTAPHSNASTKIEM</sequence>
<dbReference type="InterPro" id="IPR023401">
    <property type="entry name" value="ODC_N"/>
</dbReference>
<reference evidence="1 2" key="1">
    <citation type="submission" date="2018-05" db="EMBL/GenBank/DDBJ databases">
        <title>Genomic Encyclopedia of Type Strains, Phase IV (KMG-IV): sequencing the most valuable type-strain genomes for metagenomic binning, comparative biology and taxonomic classification.</title>
        <authorList>
            <person name="Goeker M."/>
        </authorList>
    </citation>
    <scope>NUCLEOTIDE SEQUENCE [LARGE SCALE GENOMIC DNA]</scope>
    <source>
        <strain evidence="1 2">DSM 28556</strain>
    </source>
</reference>
<dbReference type="AlphaFoldDB" id="A0A2V3WD70"/>
<proteinExistence type="predicted"/>
<dbReference type="Proteomes" id="UP000247978">
    <property type="component" value="Unassembled WGS sequence"/>
</dbReference>
<dbReference type="RefSeq" id="WP_158525439.1">
    <property type="nucleotide sequence ID" value="NZ_JBHUHB010000001.1"/>
</dbReference>
<gene>
    <name evidence="1" type="ORF">DFR56_10154</name>
</gene>
<evidence type="ECO:0000313" key="1">
    <source>
        <dbReference type="EMBL" id="PXW90145.1"/>
    </source>
</evidence>
<dbReference type="EMBL" id="QJJQ01000001">
    <property type="protein sequence ID" value="PXW90145.1"/>
    <property type="molecule type" value="Genomic_DNA"/>
</dbReference>
<dbReference type="OrthoDB" id="9792005at2"/>
<dbReference type="SUPFAM" id="SSF51735">
    <property type="entry name" value="NAD(P)-binding Rossmann-fold domains"/>
    <property type="match status" value="1"/>
</dbReference>
<protein>
    <submittedName>
        <fullName evidence="1">Uncharacterized protein</fullName>
    </submittedName>
</protein>
<keyword evidence="2" id="KW-1185">Reference proteome</keyword>
<dbReference type="Gene3D" id="3.40.50.720">
    <property type="entry name" value="NAD(P)-binding Rossmann-like Domain"/>
    <property type="match status" value="1"/>
</dbReference>
<dbReference type="InterPro" id="IPR036291">
    <property type="entry name" value="NAD(P)-bd_dom_sf"/>
</dbReference>
<accession>A0A2V3WD70</accession>